<feature type="non-terminal residue" evidence="1">
    <location>
        <position position="43"/>
    </location>
</feature>
<protein>
    <submittedName>
        <fullName evidence="1">1850_t:CDS:1</fullName>
    </submittedName>
</protein>
<dbReference type="EMBL" id="CAJVQC010044123">
    <property type="protein sequence ID" value="CAG8778946.1"/>
    <property type="molecule type" value="Genomic_DNA"/>
</dbReference>
<keyword evidence="2" id="KW-1185">Reference proteome</keyword>
<organism evidence="1 2">
    <name type="scientific">Racocetra persica</name>
    <dbReference type="NCBI Taxonomy" id="160502"/>
    <lineage>
        <taxon>Eukaryota</taxon>
        <taxon>Fungi</taxon>
        <taxon>Fungi incertae sedis</taxon>
        <taxon>Mucoromycota</taxon>
        <taxon>Glomeromycotina</taxon>
        <taxon>Glomeromycetes</taxon>
        <taxon>Diversisporales</taxon>
        <taxon>Gigasporaceae</taxon>
        <taxon>Racocetra</taxon>
    </lineage>
</organism>
<gene>
    <name evidence="1" type="ORF">RPERSI_LOCUS17299</name>
</gene>
<dbReference type="Proteomes" id="UP000789920">
    <property type="component" value="Unassembled WGS sequence"/>
</dbReference>
<accession>A0ACA9R790</accession>
<sequence length="43" mass="4888">MSRNSVLLLAEGLIYPELHYGPYARDWWSPQPSNDKDVSVSVP</sequence>
<reference evidence="1" key="1">
    <citation type="submission" date="2021-06" db="EMBL/GenBank/DDBJ databases">
        <authorList>
            <person name="Kallberg Y."/>
            <person name="Tangrot J."/>
            <person name="Rosling A."/>
        </authorList>
    </citation>
    <scope>NUCLEOTIDE SEQUENCE</scope>
    <source>
        <strain evidence="1">MA461A</strain>
    </source>
</reference>
<proteinExistence type="predicted"/>
<evidence type="ECO:0000313" key="2">
    <source>
        <dbReference type="Proteomes" id="UP000789920"/>
    </source>
</evidence>
<comment type="caution">
    <text evidence="1">The sequence shown here is derived from an EMBL/GenBank/DDBJ whole genome shotgun (WGS) entry which is preliminary data.</text>
</comment>
<evidence type="ECO:0000313" key="1">
    <source>
        <dbReference type="EMBL" id="CAG8778946.1"/>
    </source>
</evidence>
<name>A0ACA9R790_9GLOM</name>